<evidence type="ECO:0000256" key="5">
    <source>
        <dbReference type="SAM" id="MobiDB-lite"/>
    </source>
</evidence>
<evidence type="ECO:0000256" key="3">
    <source>
        <dbReference type="ARBA" id="ARBA00022989"/>
    </source>
</evidence>
<dbReference type="EMBL" id="GITU01004753">
    <property type="protein sequence ID" value="MBC1173456.1"/>
    <property type="molecule type" value="Transcribed_RNA"/>
</dbReference>
<accession>A0A7G3AQB4</accession>
<protein>
    <submittedName>
        <fullName evidence="8">Putative secreted protein</fullName>
    </submittedName>
</protein>
<feature type="compositionally biased region" description="Pro residues" evidence="5">
    <location>
        <begin position="109"/>
        <end position="122"/>
    </location>
</feature>
<evidence type="ECO:0000256" key="1">
    <source>
        <dbReference type="ARBA" id="ARBA00004167"/>
    </source>
</evidence>
<organism evidence="8">
    <name type="scientific">Lutzomyia longipalpis</name>
    <name type="common">Sand fly</name>
    <dbReference type="NCBI Taxonomy" id="7200"/>
    <lineage>
        <taxon>Eukaryota</taxon>
        <taxon>Metazoa</taxon>
        <taxon>Ecdysozoa</taxon>
        <taxon>Arthropoda</taxon>
        <taxon>Hexapoda</taxon>
        <taxon>Insecta</taxon>
        <taxon>Pterygota</taxon>
        <taxon>Neoptera</taxon>
        <taxon>Endopterygota</taxon>
        <taxon>Diptera</taxon>
        <taxon>Nematocera</taxon>
        <taxon>Psychodoidea</taxon>
        <taxon>Psychodidae</taxon>
        <taxon>Lutzomyia</taxon>
        <taxon>Lutzomyia</taxon>
    </lineage>
</organism>
<sequence length="131" mass="14313">MMLAIAFLLLLLIVICIIKRNRGGKYDVHDRELANGRRDYPEEGGFHEYSQPLDNKSQGRQSLNSAQIKPGPESDTDSMAEYGEGDTAGQFTEDGSFIGQYVPGKLQPPVSPQPIPHNPPPTQGGNVATYV</sequence>
<keyword evidence="2" id="KW-0812">Transmembrane</keyword>
<evidence type="ECO:0000313" key="8">
    <source>
        <dbReference type="EMBL" id="MBC1173456.1"/>
    </source>
</evidence>
<name>A0A7G3AQB4_LUTLO</name>
<dbReference type="InterPro" id="IPR026966">
    <property type="entry name" value="Neurofascin/L1/NrCAM_C"/>
</dbReference>
<feature type="region of interest" description="Disordered" evidence="5">
    <location>
        <begin position="30"/>
        <end position="131"/>
    </location>
</feature>
<evidence type="ECO:0000259" key="7">
    <source>
        <dbReference type="Pfam" id="PF13882"/>
    </source>
</evidence>
<dbReference type="AlphaFoldDB" id="A0A7G3AQB4"/>
<feature type="signal peptide" evidence="6">
    <location>
        <begin position="1"/>
        <end position="23"/>
    </location>
</feature>
<proteinExistence type="predicted"/>
<dbReference type="Pfam" id="PF13882">
    <property type="entry name" value="Bravo_FIGEY"/>
    <property type="match status" value="1"/>
</dbReference>
<evidence type="ECO:0000256" key="2">
    <source>
        <dbReference type="ARBA" id="ARBA00022692"/>
    </source>
</evidence>
<keyword evidence="6" id="KW-0732">Signal</keyword>
<evidence type="ECO:0000256" key="4">
    <source>
        <dbReference type="ARBA" id="ARBA00023136"/>
    </source>
</evidence>
<evidence type="ECO:0000256" key="6">
    <source>
        <dbReference type="SAM" id="SignalP"/>
    </source>
</evidence>
<feature type="compositionally biased region" description="Basic and acidic residues" evidence="5">
    <location>
        <begin position="30"/>
        <end position="46"/>
    </location>
</feature>
<feature type="compositionally biased region" description="Polar residues" evidence="5">
    <location>
        <begin position="52"/>
        <end position="67"/>
    </location>
</feature>
<dbReference type="GO" id="GO:0016020">
    <property type="term" value="C:membrane"/>
    <property type="evidence" value="ECO:0007669"/>
    <property type="project" value="UniProtKB-SubCell"/>
</dbReference>
<reference evidence="8" key="1">
    <citation type="journal article" date="2020" name="BMC">
        <title>Leishmania infection induces a limited differential gene expression in the sand fly midgut.</title>
        <authorList>
            <person name="Coutinho-Abreu I.V."/>
            <person name="Serafim T.D."/>
            <person name="Meneses C."/>
            <person name="Kamhawi S."/>
            <person name="Oliveira F."/>
            <person name="Valenzuela J.G."/>
        </authorList>
    </citation>
    <scope>NUCLEOTIDE SEQUENCE</scope>
    <source>
        <strain evidence="8">Jacobina</strain>
        <tissue evidence="8">Midgut</tissue>
    </source>
</reference>
<feature type="chain" id="PRO_5028900490" evidence="6">
    <location>
        <begin position="24"/>
        <end position="131"/>
    </location>
</feature>
<keyword evidence="3" id="KW-1133">Transmembrane helix</keyword>
<feature type="domain" description="Neurofascin/L1/NrCAM C-terminal" evidence="7">
    <location>
        <begin position="19"/>
        <end position="102"/>
    </location>
</feature>
<comment type="subcellular location">
    <subcellularLocation>
        <location evidence="1">Membrane</location>
        <topology evidence="1">Single-pass membrane protein</topology>
    </subcellularLocation>
</comment>
<keyword evidence="4" id="KW-0472">Membrane</keyword>
<dbReference type="VEuPathDB" id="VectorBase:LLONM1_003950"/>